<dbReference type="AlphaFoldDB" id="A0AAW2F2H5"/>
<proteinExistence type="predicted"/>
<evidence type="ECO:0000313" key="2">
    <source>
        <dbReference type="Proteomes" id="UP001430953"/>
    </source>
</evidence>
<organism evidence="1 2">
    <name type="scientific">Cardiocondyla obscurior</name>
    <dbReference type="NCBI Taxonomy" id="286306"/>
    <lineage>
        <taxon>Eukaryota</taxon>
        <taxon>Metazoa</taxon>
        <taxon>Ecdysozoa</taxon>
        <taxon>Arthropoda</taxon>
        <taxon>Hexapoda</taxon>
        <taxon>Insecta</taxon>
        <taxon>Pterygota</taxon>
        <taxon>Neoptera</taxon>
        <taxon>Endopterygota</taxon>
        <taxon>Hymenoptera</taxon>
        <taxon>Apocrita</taxon>
        <taxon>Aculeata</taxon>
        <taxon>Formicoidea</taxon>
        <taxon>Formicidae</taxon>
        <taxon>Myrmicinae</taxon>
        <taxon>Cardiocondyla</taxon>
    </lineage>
</organism>
<evidence type="ECO:0008006" key="3">
    <source>
        <dbReference type="Google" id="ProtNLM"/>
    </source>
</evidence>
<reference evidence="1 2" key="1">
    <citation type="submission" date="2023-03" db="EMBL/GenBank/DDBJ databases">
        <title>High recombination rates correlate with genetic variation in Cardiocondyla obscurior ants.</title>
        <authorList>
            <person name="Errbii M."/>
        </authorList>
    </citation>
    <scope>NUCLEOTIDE SEQUENCE [LARGE SCALE GENOMIC DNA]</scope>
    <source>
        <strain evidence="1">Alpha-2009</strain>
        <tissue evidence="1">Whole body</tissue>
    </source>
</reference>
<accession>A0AAW2F2H5</accession>
<protein>
    <recommendedName>
        <fullName evidence="3">Secreted protein</fullName>
    </recommendedName>
</protein>
<sequence>MGLFRVEFCVFNVTTLTLMSVPGCTSNIRPLRSFLKGGQVLVRPTLPIVSLHLLKKLIPGQPVFRHIKCFRLRYEVLGIHITQLNVSSSEVSPIVRV</sequence>
<evidence type="ECO:0000313" key="1">
    <source>
        <dbReference type="EMBL" id="KAL0108661.1"/>
    </source>
</evidence>
<keyword evidence="2" id="KW-1185">Reference proteome</keyword>
<gene>
    <name evidence="1" type="ORF">PUN28_015257</name>
</gene>
<dbReference type="Proteomes" id="UP001430953">
    <property type="component" value="Unassembled WGS sequence"/>
</dbReference>
<name>A0AAW2F2H5_9HYME</name>
<dbReference type="EMBL" id="JADYXP020000016">
    <property type="protein sequence ID" value="KAL0108661.1"/>
    <property type="molecule type" value="Genomic_DNA"/>
</dbReference>
<comment type="caution">
    <text evidence="1">The sequence shown here is derived from an EMBL/GenBank/DDBJ whole genome shotgun (WGS) entry which is preliminary data.</text>
</comment>